<sequence length="193" mass="22343">VGYTKVIPPGRRRNNHKEHIILNFMAGVRMCNDNGLVYQGYDLLEADVAVMQGFMHQSSENRPHIQLRRGITSNTKNKAFITADSNLFLYHTKTNEPHHYLRYSINGVFNDTGNYCNTNSDDKQWKKIQKDLHISLRPWSINEREFILLCLQRNGGWSMKGKDVVQWANLKIAKIRQVSNKPIIVRPHPGDKS</sequence>
<accession>A0A382DCE0</accession>
<name>A0A382DCE0_9ZZZZ</name>
<protein>
    <submittedName>
        <fullName evidence="1">Uncharacterized protein</fullName>
    </submittedName>
</protein>
<organism evidence="1">
    <name type="scientific">marine metagenome</name>
    <dbReference type="NCBI Taxonomy" id="408172"/>
    <lineage>
        <taxon>unclassified sequences</taxon>
        <taxon>metagenomes</taxon>
        <taxon>ecological metagenomes</taxon>
    </lineage>
</organism>
<feature type="non-terminal residue" evidence="1">
    <location>
        <position position="193"/>
    </location>
</feature>
<gene>
    <name evidence="1" type="ORF">METZ01_LOCUS188508</name>
</gene>
<evidence type="ECO:0000313" key="1">
    <source>
        <dbReference type="EMBL" id="SVB35654.1"/>
    </source>
</evidence>
<dbReference type="EMBL" id="UINC01038525">
    <property type="protein sequence ID" value="SVB35654.1"/>
    <property type="molecule type" value="Genomic_DNA"/>
</dbReference>
<proteinExistence type="predicted"/>
<reference evidence="1" key="1">
    <citation type="submission" date="2018-05" db="EMBL/GenBank/DDBJ databases">
        <authorList>
            <person name="Lanie J.A."/>
            <person name="Ng W.-L."/>
            <person name="Kazmierczak K.M."/>
            <person name="Andrzejewski T.M."/>
            <person name="Davidsen T.M."/>
            <person name="Wayne K.J."/>
            <person name="Tettelin H."/>
            <person name="Glass J.I."/>
            <person name="Rusch D."/>
            <person name="Podicherti R."/>
            <person name="Tsui H.-C.T."/>
            <person name="Winkler M.E."/>
        </authorList>
    </citation>
    <scope>NUCLEOTIDE SEQUENCE</scope>
</reference>
<dbReference type="AlphaFoldDB" id="A0A382DCE0"/>
<feature type="non-terminal residue" evidence="1">
    <location>
        <position position="1"/>
    </location>
</feature>